<reference evidence="1" key="1">
    <citation type="submission" date="2017-05" db="EMBL/GenBank/DDBJ databases">
        <title>Complete and WGS of Bordetella genogroups.</title>
        <authorList>
            <person name="Spilker T."/>
            <person name="Lipuma J."/>
        </authorList>
    </citation>
    <scope>NUCLEOTIDE SEQUENCE</scope>
    <source>
        <strain evidence="1">AU21707</strain>
    </source>
</reference>
<evidence type="ECO:0000313" key="1">
    <source>
        <dbReference type="EMBL" id="OZI26707.1"/>
    </source>
</evidence>
<proteinExistence type="predicted"/>
<dbReference type="RefSeq" id="WP_094845800.1">
    <property type="nucleotide sequence ID" value="NZ_NEVJ01000001.1"/>
</dbReference>
<dbReference type="OrthoDB" id="7029251at2"/>
<dbReference type="EMBL" id="NEVJ01000001">
    <property type="protein sequence ID" value="OZI26707.1"/>
    <property type="molecule type" value="Genomic_DNA"/>
</dbReference>
<dbReference type="AlphaFoldDB" id="A0A261RPJ9"/>
<evidence type="ECO:0000313" key="2">
    <source>
        <dbReference type="Proteomes" id="UP000216857"/>
    </source>
</evidence>
<gene>
    <name evidence="1" type="ORF">CAL26_05135</name>
</gene>
<accession>A0A261RPJ9</accession>
<organism evidence="1 2">
    <name type="scientific">Bordetella genomosp. 9</name>
    <dbReference type="NCBI Taxonomy" id="1416803"/>
    <lineage>
        <taxon>Bacteria</taxon>
        <taxon>Pseudomonadati</taxon>
        <taxon>Pseudomonadota</taxon>
        <taxon>Betaproteobacteria</taxon>
        <taxon>Burkholderiales</taxon>
        <taxon>Alcaligenaceae</taxon>
        <taxon>Bordetella</taxon>
    </lineage>
</organism>
<keyword evidence="2" id="KW-1185">Reference proteome</keyword>
<dbReference type="Proteomes" id="UP000216857">
    <property type="component" value="Unassembled WGS sequence"/>
</dbReference>
<protein>
    <submittedName>
        <fullName evidence="1">Uncharacterized protein</fullName>
    </submittedName>
</protein>
<comment type="caution">
    <text evidence="1">The sequence shown here is derived from an EMBL/GenBank/DDBJ whole genome shotgun (WGS) entry which is preliminary data.</text>
</comment>
<name>A0A261RPJ9_9BORD</name>
<sequence>MELNDKDQQDLDRSIQAERIMQDPLVLEALSLMDQHIHDLWAGEGQTLLGPADREELYRMLQAKNRFIAAFEAYLQNGAAARHMLEMAPPSKTFLQRIKEYIHG</sequence>